<keyword evidence="2 6" id="KW-0699">rRNA-binding</keyword>
<dbReference type="GO" id="GO:0016787">
    <property type="term" value="F:hydrolase activity"/>
    <property type="evidence" value="ECO:0007669"/>
    <property type="project" value="UniProtKB-KW"/>
</dbReference>
<dbReference type="HAMAP" id="MF_01042">
    <property type="entry name" value="SmrB"/>
    <property type="match status" value="1"/>
</dbReference>
<dbReference type="PANTHER" id="PTHR35562">
    <property type="entry name" value="DNA ENDONUCLEASE SMRA-RELATED"/>
    <property type="match status" value="1"/>
</dbReference>
<dbReference type="PROSITE" id="PS50828">
    <property type="entry name" value="SMR"/>
    <property type="match status" value="1"/>
</dbReference>
<dbReference type="Pfam" id="PF01713">
    <property type="entry name" value="Smr"/>
    <property type="match status" value="1"/>
</dbReference>
<evidence type="ECO:0000256" key="6">
    <source>
        <dbReference type="HAMAP-Rule" id="MF_01042"/>
    </source>
</evidence>
<dbReference type="Gene3D" id="3.30.1370.110">
    <property type="match status" value="1"/>
</dbReference>
<evidence type="ECO:0000313" key="8">
    <source>
        <dbReference type="EMBL" id="SMB86282.1"/>
    </source>
</evidence>
<evidence type="ECO:0000313" key="9">
    <source>
        <dbReference type="Proteomes" id="UP000192408"/>
    </source>
</evidence>
<dbReference type="STRING" id="1122938.SAMN05660772_00843"/>
<comment type="subunit">
    <text evidence="6">Associates with collided ribosomes, but not with correctly translating polysomes.</text>
</comment>
<organism evidence="8 9">
    <name type="scientific">Pasteurella testudinis DSM 23072</name>
    <dbReference type="NCBI Taxonomy" id="1122938"/>
    <lineage>
        <taxon>Bacteria</taxon>
        <taxon>Pseudomonadati</taxon>
        <taxon>Pseudomonadota</taxon>
        <taxon>Gammaproteobacteria</taxon>
        <taxon>Pasteurellales</taxon>
        <taxon>Pasteurellaceae</taxon>
        <taxon>Pasteurella</taxon>
    </lineage>
</organism>
<dbReference type="PANTHER" id="PTHR35562:SF1">
    <property type="entry name" value="UPF0115 PROTEIN YFCN"/>
    <property type="match status" value="1"/>
</dbReference>
<evidence type="ECO:0000256" key="2">
    <source>
        <dbReference type="ARBA" id="ARBA00022730"/>
    </source>
</evidence>
<dbReference type="NCBIfam" id="NF003432">
    <property type="entry name" value="PRK04946.1"/>
    <property type="match status" value="1"/>
</dbReference>
<evidence type="ECO:0000256" key="5">
    <source>
        <dbReference type="ARBA" id="ARBA00022884"/>
    </source>
</evidence>
<keyword evidence="4 6" id="KW-0378">Hydrolase</keyword>
<dbReference type="GO" id="GO:0004521">
    <property type="term" value="F:RNA endonuclease activity"/>
    <property type="evidence" value="ECO:0007669"/>
    <property type="project" value="UniProtKB-UniRule"/>
</dbReference>
<evidence type="ECO:0000259" key="7">
    <source>
        <dbReference type="PROSITE" id="PS50828"/>
    </source>
</evidence>
<dbReference type="EC" id="3.1.-.-" evidence="6"/>
<dbReference type="InterPro" id="IPR002625">
    <property type="entry name" value="Smr_dom"/>
</dbReference>
<dbReference type="InterPro" id="IPR022990">
    <property type="entry name" value="SmrB-like"/>
</dbReference>
<protein>
    <recommendedName>
        <fullName evidence="6">Ribosome rescue factor SmrB</fullName>
        <ecNumber evidence="6">3.1.-.-</ecNumber>
    </recommendedName>
</protein>
<evidence type="ECO:0000256" key="4">
    <source>
        <dbReference type="ARBA" id="ARBA00022801"/>
    </source>
</evidence>
<keyword evidence="5 6" id="KW-0694">RNA-binding</keyword>
<evidence type="ECO:0000256" key="3">
    <source>
        <dbReference type="ARBA" id="ARBA00022759"/>
    </source>
</evidence>
<reference evidence="9" key="1">
    <citation type="submission" date="2017-04" db="EMBL/GenBank/DDBJ databases">
        <authorList>
            <person name="Varghese N."/>
            <person name="Submissions S."/>
        </authorList>
    </citation>
    <scope>NUCLEOTIDE SEQUENCE [LARGE SCALE GENOMIC DNA]</scope>
    <source>
        <strain evidence="9">DSM 23072</strain>
    </source>
</reference>
<dbReference type="Proteomes" id="UP000192408">
    <property type="component" value="Unassembled WGS sequence"/>
</dbReference>
<sequence length="171" mass="20004">MIVEADDIKLFHQQIKGAKRLTQDTYVAPRLKSKRKQQYKELVQQQDNLFYFSDQYEPLLQEDQKVRYLREGEDSHLLKQLRRGDFAPELFLDLHGLTREQAKTELAALLHACEKENIHCASIMTGYGTFALKQQIPRWLVQHPKVRALHQAPKEWGGDAAFLILFETVEK</sequence>
<dbReference type="SUPFAM" id="SSF160443">
    <property type="entry name" value="SMR domain-like"/>
    <property type="match status" value="1"/>
</dbReference>
<accession>A0A1W1UYS8</accession>
<comment type="similarity">
    <text evidence="6">Belongs to the SmrB family.</text>
</comment>
<dbReference type="EMBL" id="FWWV01000024">
    <property type="protein sequence ID" value="SMB86282.1"/>
    <property type="molecule type" value="Genomic_DNA"/>
</dbReference>
<feature type="domain" description="Smr" evidence="7">
    <location>
        <begin position="92"/>
        <end position="167"/>
    </location>
</feature>
<gene>
    <name evidence="6" type="primary">smrB</name>
    <name evidence="8" type="ORF">SAMN05660772_00843</name>
</gene>
<dbReference type="SMART" id="SM00463">
    <property type="entry name" value="SMR"/>
    <property type="match status" value="1"/>
</dbReference>
<comment type="function">
    <text evidence="6">Acts as a ribosome collision sensor. Detects stalled/collided disomes (pairs of ribosomes where the leading ribosome is stalled and a second ribosome has collided with it) and endonucleolytically cleaves mRNA at the 5' boundary of the stalled ribosome. Stalled/collided disomes form a new interface (primarily via the 30S subunits) that binds SmrB. Cleaved mRNA becomes available for tmRNA ligation, leading to ribosomal subunit dissociation and rescue of stalled ribosomes.</text>
</comment>
<dbReference type="InterPro" id="IPR036063">
    <property type="entry name" value="Smr_dom_sf"/>
</dbReference>
<name>A0A1W1UYS8_9PAST</name>
<evidence type="ECO:0000256" key="1">
    <source>
        <dbReference type="ARBA" id="ARBA00022722"/>
    </source>
</evidence>
<proteinExistence type="inferred from homology"/>
<keyword evidence="3 6" id="KW-0255">Endonuclease</keyword>
<dbReference type="GO" id="GO:0072344">
    <property type="term" value="P:rescue of stalled ribosome"/>
    <property type="evidence" value="ECO:0007669"/>
    <property type="project" value="UniProtKB-UniRule"/>
</dbReference>
<keyword evidence="1 6" id="KW-0540">Nuclease</keyword>
<dbReference type="AlphaFoldDB" id="A0A1W1UYS8"/>
<keyword evidence="9" id="KW-1185">Reference proteome</keyword>
<dbReference type="GO" id="GO:0019843">
    <property type="term" value="F:rRNA binding"/>
    <property type="evidence" value="ECO:0007669"/>
    <property type="project" value="UniProtKB-UniRule"/>
</dbReference>